<accession>A0A1G6ZYT8</accession>
<proteinExistence type="predicted"/>
<feature type="domain" description="Antenna complex alpha/beta subunit" evidence="15">
    <location>
        <begin position="21"/>
        <end position="54"/>
    </location>
</feature>
<reference evidence="16 17" key="1">
    <citation type="submission" date="2016-10" db="EMBL/GenBank/DDBJ databases">
        <authorList>
            <person name="de Groot N.N."/>
        </authorList>
    </citation>
    <scope>NUCLEOTIDE SEQUENCE [LARGE SCALE GENOMIC DNA]</scope>
    <source>
        <strain evidence="16 17">ATCC 700224</strain>
    </source>
</reference>
<feature type="transmembrane region" description="Helical" evidence="14">
    <location>
        <begin position="33"/>
        <end position="54"/>
    </location>
</feature>
<evidence type="ECO:0000256" key="1">
    <source>
        <dbReference type="ARBA" id="ARBA00002455"/>
    </source>
</evidence>
<keyword evidence="11" id="KW-0157">Chromophore</keyword>
<keyword evidence="12 14" id="KW-0472">Membrane</keyword>
<dbReference type="AlphaFoldDB" id="A0A1G6ZYT8"/>
<evidence type="ECO:0000256" key="7">
    <source>
        <dbReference type="ARBA" id="ARBA00022723"/>
    </source>
</evidence>
<dbReference type="InterPro" id="IPR035889">
    <property type="entry name" value="Light-harvesting_complex"/>
</dbReference>
<evidence type="ECO:0000256" key="5">
    <source>
        <dbReference type="ARBA" id="ARBA00022549"/>
    </source>
</evidence>
<dbReference type="GO" id="GO:0019684">
    <property type="term" value="P:photosynthesis, light reaction"/>
    <property type="evidence" value="ECO:0007669"/>
    <property type="project" value="InterPro"/>
</dbReference>
<dbReference type="RefSeq" id="WP_092783540.1">
    <property type="nucleotide sequence ID" value="NZ_FNAP01000003.1"/>
</dbReference>
<evidence type="ECO:0000256" key="6">
    <source>
        <dbReference type="ARBA" id="ARBA00022692"/>
    </source>
</evidence>
<dbReference type="Proteomes" id="UP000199412">
    <property type="component" value="Unassembled WGS sequence"/>
</dbReference>
<dbReference type="GO" id="GO:0005886">
    <property type="term" value="C:plasma membrane"/>
    <property type="evidence" value="ECO:0007669"/>
    <property type="project" value="UniProtKB-SubCell"/>
</dbReference>
<comment type="subcellular location">
    <subcellularLocation>
        <location evidence="2">Cell inner membrane</location>
        <topology evidence="2">Single-pass type II membrane protein</topology>
    </subcellularLocation>
</comment>
<dbReference type="Pfam" id="PF00556">
    <property type="entry name" value="LHC"/>
    <property type="match status" value="1"/>
</dbReference>
<evidence type="ECO:0000256" key="10">
    <source>
        <dbReference type="ARBA" id="ARBA00022989"/>
    </source>
</evidence>
<keyword evidence="9" id="KW-0076">Bacteriochlorophyll</keyword>
<evidence type="ECO:0000256" key="9">
    <source>
        <dbReference type="ARBA" id="ARBA00022956"/>
    </source>
</evidence>
<comment type="function">
    <text evidence="1">Antenna complexes are light-harvesting systems, which transfer the excitation energy to the reaction centers.</text>
</comment>
<name>A0A1G6ZYT8_9PROT</name>
<evidence type="ECO:0000256" key="12">
    <source>
        <dbReference type="ARBA" id="ARBA00023136"/>
    </source>
</evidence>
<keyword evidence="5" id="KW-0042">Antenna complex</keyword>
<keyword evidence="4" id="KW-0148">Chlorophyll</keyword>
<evidence type="ECO:0000256" key="4">
    <source>
        <dbReference type="ARBA" id="ARBA00022494"/>
    </source>
</evidence>
<dbReference type="InterPro" id="IPR000066">
    <property type="entry name" value="Antenna_a/b"/>
</dbReference>
<dbReference type="Gene3D" id="4.10.220.20">
    <property type="entry name" value="Light-harvesting complex"/>
    <property type="match status" value="1"/>
</dbReference>
<evidence type="ECO:0000256" key="14">
    <source>
        <dbReference type="SAM" id="Phobius"/>
    </source>
</evidence>
<dbReference type="GO" id="GO:0042314">
    <property type="term" value="F:bacteriochlorophyll binding"/>
    <property type="evidence" value="ECO:0007669"/>
    <property type="project" value="UniProtKB-KW"/>
</dbReference>
<gene>
    <name evidence="16" type="ORF">SAMN05421720_10399</name>
</gene>
<dbReference type="GO" id="GO:0046872">
    <property type="term" value="F:metal ion binding"/>
    <property type="evidence" value="ECO:0007669"/>
    <property type="project" value="UniProtKB-KW"/>
</dbReference>
<keyword evidence="7" id="KW-0479">Metal-binding</keyword>
<protein>
    <submittedName>
        <fullName evidence="16">Antenna complex alpha/beta subunit</fullName>
    </submittedName>
</protein>
<evidence type="ECO:0000256" key="13">
    <source>
        <dbReference type="ARBA" id="ARBA00023243"/>
    </source>
</evidence>
<evidence type="ECO:0000313" key="17">
    <source>
        <dbReference type="Proteomes" id="UP000199412"/>
    </source>
</evidence>
<keyword evidence="13" id="KW-0437">Light-harvesting polypeptide</keyword>
<keyword evidence="8" id="KW-0460">Magnesium</keyword>
<dbReference type="SUPFAM" id="SSF56918">
    <property type="entry name" value="Light-harvesting complex subunits"/>
    <property type="match status" value="1"/>
</dbReference>
<keyword evidence="10 14" id="KW-1133">Transmembrane helix</keyword>
<evidence type="ECO:0000259" key="15">
    <source>
        <dbReference type="Pfam" id="PF00556"/>
    </source>
</evidence>
<evidence type="ECO:0000313" key="16">
    <source>
        <dbReference type="EMBL" id="SDE07661.1"/>
    </source>
</evidence>
<dbReference type="EMBL" id="FNAP01000003">
    <property type="protein sequence ID" value="SDE07661.1"/>
    <property type="molecule type" value="Genomic_DNA"/>
</dbReference>
<dbReference type="GO" id="GO:0030077">
    <property type="term" value="C:plasma membrane light-harvesting complex"/>
    <property type="evidence" value="ECO:0007669"/>
    <property type="project" value="InterPro"/>
</dbReference>
<dbReference type="OrthoDB" id="7362610at2"/>
<sequence length="65" mass="7497">MLPNCLKKDEKIEVPNFFNEDWRFWQIVKPIEGLTVTFVGLTVLGIVLHLAILFGSERYATAWMG</sequence>
<evidence type="ECO:0000256" key="11">
    <source>
        <dbReference type="ARBA" id="ARBA00022991"/>
    </source>
</evidence>
<keyword evidence="17" id="KW-1185">Reference proteome</keyword>
<evidence type="ECO:0000256" key="3">
    <source>
        <dbReference type="ARBA" id="ARBA00022475"/>
    </source>
</evidence>
<keyword evidence="6 14" id="KW-0812">Transmembrane</keyword>
<evidence type="ECO:0000256" key="2">
    <source>
        <dbReference type="ARBA" id="ARBA00004249"/>
    </source>
</evidence>
<keyword evidence="3" id="KW-1003">Cell membrane</keyword>
<organism evidence="16 17">
    <name type="scientific">Rhodospira trueperi</name>
    <dbReference type="NCBI Taxonomy" id="69960"/>
    <lineage>
        <taxon>Bacteria</taxon>
        <taxon>Pseudomonadati</taxon>
        <taxon>Pseudomonadota</taxon>
        <taxon>Alphaproteobacteria</taxon>
        <taxon>Rhodospirillales</taxon>
        <taxon>Rhodospirillaceae</taxon>
        <taxon>Rhodospira</taxon>
    </lineage>
</organism>
<evidence type="ECO:0000256" key="8">
    <source>
        <dbReference type="ARBA" id="ARBA00022842"/>
    </source>
</evidence>